<feature type="domain" description="DUF11" evidence="2">
    <location>
        <begin position="66"/>
        <end position="171"/>
    </location>
</feature>
<dbReference type="Pfam" id="PF01345">
    <property type="entry name" value="DUF11"/>
    <property type="match status" value="1"/>
</dbReference>
<sequence length="215" mass="23270">MNKFLASVIALTVISIVMTSSVSAQYGQYGQPEPGMSIMIDKMVGKPVSDKSGSVDGDYVDNLSPSDPRFQPEDEVLFKLKVKNTSEAKLKDVTVRDFLPDFVEPMEGQGTFSDESREISIDAGDLEVDEEKVFVIKVKVLTQDQLPTDKGLMCLVNKATASNESISDEDTAQFCIEKEVLGVTAVPSAGPELGLILFSGEVLALSVGILLKRKT</sequence>
<dbReference type="Proteomes" id="UP000179270">
    <property type="component" value="Unassembled WGS sequence"/>
</dbReference>
<comment type="caution">
    <text evidence="3">The sequence shown here is derived from an EMBL/GenBank/DDBJ whole genome shotgun (WGS) entry which is preliminary data.</text>
</comment>
<evidence type="ECO:0000313" key="4">
    <source>
        <dbReference type="Proteomes" id="UP000179270"/>
    </source>
</evidence>
<dbReference type="InterPro" id="IPR001434">
    <property type="entry name" value="OmcB-like_DUF11"/>
</dbReference>
<name>A0A1F7I7D9_9BACT</name>
<reference evidence="3 4" key="1">
    <citation type="journal article" date="2016" name="Nat. Commun.">
        <title>Thousands of microbial genomes shed light on interconnected biogeochemical processes in an aquifer system.</title>
        <authorList>
            <person name="Anantharaman K."/>
            <person name="Brown C.T."/>
            <person name="Hug L.A."/>
            <person name="Sharon I."/>
            <person name="Castelle C.J."/>
            <person name="Probst A.J."/>
            <person name="Thomas B.C."/>
            <person name="Singh A."/>
            <person name="Wilkins M.J."/>
            <person name="Karaoz U."/>
            <person name="Brodie E.L."/>
            <person name="Williams K.H."/>
            <person name="Hubbard S.S."/>
            <person name="Banfield J.F."/>
        </authorList>
    </citation>
    <scope>NUCLEOTIDE SEQUENCE [LARGE SCALE GENOMIC DNA]</scope>
</reference>
<organism evidence="3 4">
    <name type="scientific">Candidatus Roizmanbacteria bacterium RIFCSPLOWO2_01_FULL_35_13</name>
    <dbReference type="NCBI Taxonomy" id="1802055"/>
    <lineage>
        <taxon>Bacteria</taxon>
        <taxon>Candidatus Roizmaniibacteriota</taxon>
    </lineage>
</organism>
<gene>
    <name evidence="3" type="ORF">A3A74_00430</name>
</gene>
<feature type="chain" id="PRO_5009529316" description="DUF11 domain-containing protein" evidence="1">
    <location>
        <begin position="25"/>
        <end position="215"/>
    </location>
</feature>
<dbReference type="AlphaFoldDB" id="A0A1F7I7D9"/>
<evidence type="ECO:0000313" key="3">
    <source>
        <dbReference type="EMBL" id="OGK39285.1"/>
    </source>
</evidence>
<dbReference type="STRING" id="1802055.A3A74_00430"/>
<protein>
    <recommendedName>
        <fullName evidence="2">DUF11 domain-containing protein</fullName>
    </recommendedName>
</protein>
<proteinExistence type="predicted"/>
<feature type="signal peptide" evidence="1">
    <location>
        <begin position="1"/>
        <end position="24"/>
    </location>
</feature>
<evidence type="ECO:0000259" key="2">
    <source>
        <dbReference type="Pfam" id="PF01345"/>
    </source>
</evidence>
<evidence type="ECO:0000256" key="1">
    <source>
        <dbReference type="SAM" id="SignalP"/>
    </source>
</evidence>
<keyword evidence="1" id="KW-0732">Signal</keyword>
<dbReference type="EMBL" id="MGAF01000053">
    <property type="protein sequence ID" value="OGK39285.1"/>
    <property type="molecule type" value="Genomic_DNA"/>
</dbReference>
<accession>A0A1F7I7D9</accession>